<keyword evidence="4" id="KW-1185">Reference proteome</keyword>
<organism evidence="3 4">
    <name type="scientific">Deminuibacter soli</name>
    <dbReference type="NCBI Taxonomy" id="2291815"/>
    <lineage>
        <taxon>Bacteria</taxon>
        <taxon>Pseudomonadati</taxon>
        <taxon>Bacteroidota</taxon>
        <taxon>Chitinophagia</taxon>
        <taxon>Chitinophagales</taxon>
        <taxon>Chitinophagaceae</taxon>
        <taxon>Deminuibacter</taxon>
    </lineage>
</organism>
<dbReference type="PANTHER" id="PTHR36927">
    <property type="entry name" value="BLR4337 PROTEIN"/>
    <property type="match status" value="1"/>
</dbReference>
<feature type="transmembrane region" description="Helical" evidence="1">
    <location>
        <begin position="259"/>
        <end position="279"/>
    </location>
</feature>
<feature type="transmembrane region" description="Helical" evidence="1">
    <location>
        <begin position="12"/>
        <end position="31"/>
    </location>
</feature>
<dbReference type="Proteomes" id="UP000261284">
    <property type="component" value="Unassembled WGS sequence"/>
</dbReference>
<keyword evidence="1" id="KW-0812">Transmembrane</keyword>
<proteinExistence type="predicted"/>
<sequence>MHTNNDRDNWLDYLRAFITLLVVAHHSSLAYTTFASFNKAAYITSTHPVVDTLRSSSLDIFEDFNDVFFMSLMFLIGGIFLWNSIAKKGRQQFLRDRFRRLFVPFVIGVTLLMLLAYYPAWLLAHGHTSPKAYIVDFFTVEAWPVGPPWFLWVLFLFNGLLACTYPYMQKGLHQCGIWLARQTAHTVFICWYILGWILYVPAALYFGADAWTGIGPFDFQQSRLLLYAGYFILGVGIGAPGLHNSLFTAGNRFMKKWPLWLLACAGSYVLLKCSAPPLLHSLDTGQLNNIQATLIYRSIWILSCTCSSIAFITAFRQLFHRSYRLWQSLAGNAYGIYLVHYVFVIWLQYYLLRCTISPVSKFLVCTIASILLSWAATWLLRKNKLVRKLL</sequence>
<dbReference type="RefSeq" id="WP_116847072.1">
    <property type="nucleotide sequence ID" value="NZ_QTJU01000002.1"/>
</dbReference>
<feature type="transmembrane region" description="Helical" evidence="1">
    <location>
        <begin position="299"/>
        <end position="319"/>
    </location>
</feature>
<feature type="transmembrane region" description="Helical" evidence="1">
    <location>
        <begin position="149"/>
        <end position="168"/>
    </location>
</feature>
<keyword evidence="3" id="KW-0808">Transferase</keyword>
<keyword evidence="3" id="KW-0012">Acyltransferase</keyword>
<dbReference type="PANTHER" id="PTHR36927:SF4">
    <property type="entry name" value="BLR5718 PROTEIN"/>
    <property type="match status" value="1"/>
</dbReference>
<feature type="transmembrane region" description="Helical" evidence="1">
    <location>
        <begin position="98"/>
        <end position="118"/>
    </location>
</feature>
<dbReference type="AlphaFoldDB" id="A0A3E1NMP6"/>
<evidence type="ECO:0000313" key="4">
    <source>
        <dbReference type="Proteomes" id="UP000261284"/>
    </source>
</evidence>
<name>A0A3E1NMP6_9BACT</name>
<feature type="transmembrane region" description="Helical" evidence="1">
    <location>
        <begin position="358"/>
        <end position="380"/>
    </location>
</feature>
<evidence type="ECO:0000256" key="1">
    <source>
        <dbReference type="SAM" id="Phobius"/>
    </source>
</evidence>
<dbReference type="Pfam" id="PF01757">
    <property type="entry name" value="Acyl_transf_3"/>
    <property type="match status" value="1"/>
</dbReference>
<keyword evidence="1" id="KW-0472">Membrane</keyword>
<feature type="transmembrane region" description="Helical" evidence="1">
    <location>
        <begin position="67"/>
        <end position="86"/>
    </location>
</feature>
<comment type="caution">
    <text evidence="3">The sequence shown here is derived from an EMBL/GenBank/DDBJ whole genome shotgun (WGS) entry which is preliminary data.</text>
</comment>
<dbReference type="EMBL" id="QTJU01000002">
    <property type="protein sequence ID" value="RFM29088.1"/>
    <property type="molecule type" value="Genomic_DNA"/>
</dbReference>
<feature type="domain" description="Acyltransferase 3" evidence="2">
    <location>
        <begin position="9"/>
        <end position="378"/>
    </location>
</feature>
<dbReference type="GO" id="GO:0016747">
    <property type="term" value="F:acyltransferase activity, transferring groups other than amino-acyl groups"/>
    <property type="evidence" value="ECO:0007669"/>
    <property type="project" value="InterPro"/>
</dbReference>
<evidence type="ECO:0000259" key="2">
    <source>
        <dbReference type="Pfam" id="PF01757"/>
    </source>
</evidence>
<keyword evidence="1" id="KW-1133">Transmembrane helix</keyword>
<feature type="transmembrane region" description="Helical" evidence="1">
    <location>
        <begin position="227"/>
        <end position="247"/>
    </location>
</feature>
<dbReference type="InterPro" id="IPR002656">
    <property type="entry name" value="Acyl_transf_3_dom"/>
</dbReference>
<feature type="transmembrane region" description="Helical" evidence="1">
    <location>
        <begin position="331"/>
        <end position="352"/>
    </location>
</feature>
<dbReference type="InterPro" id="IPR050623">
    <property type="entry name" value="Glucan_succinyl_AcylTrfase"/>
</dbReference>
<evidence type="ECO:0000313" key="3">
    <source>
        <dbReference type="EMBL" id="RFM29088.1"/>
    </source>
</evidence>
<feature type="transmembrane region" description="Helical" evidence="1">
    <location>
        <begin position="189"/>
        <end position="207"/>
    </location>
</feature>
<accession>A0A3E1NMP6</accession>
<dbReference type="OrthoDB" id="5446016at2"/>
<protein>
    <submittedName>
        <fullName evidence="3">Acyltransferase</fullName>
    </submittedName>
</protein>
<reference evidence="3 4" key="1">
    <citation type="submission" date="2018-08" db="EMBL/GenBank/DDBJ databases">
        <title>Chitinophagaceae sp. K23C18032701, a novel bacterium isolated from forest soil.</title>
        <authorList>
            <person name="Wang C."/>
        </authorList>
    </citation>
    <scope>NUCLEOTIDE SEQUENCE [LARGE SCALE GENOMIC DNA]</scope>
    <source>
        <strain evidence="3 4">K23C18032701</strain>
    </source>
</reference>
<gene>
    <name evidence="3" type="ORF">DXN05_10055</name>
</gene>